<evidence type="ECO:0000313" key="2">
    <source>
        <dbReference type="Proteomes" id="UP000006622"/>
    </source>
</evidence>
<dbReference type="STRING" id="679901.Mzhil_0199"/>
<name>F7XNB7_METZD</name>
<dbReference type="EMBL" id="CP002101">
    <property type="protein sequence ID" value="AEH60078.1"/>
    <property type="molecule type" value="Genomic_DNA"/>
</dbReference>
<reference evidence="1 2" key="1">
    <citation type="submission" date="2010-07" db="EMBL/GenBank/DDBJ databases">
        <title>The complete genome of Methanosalsum zhilinae DSM 4017.</title>
        <authorList>
            <consortium name="US DOE Joint Genome Institute (JGI-PGF)"/>
            <person name="Lucas S."/>
            <person name="Copeland A."/>
            <person name="Lapidus A."/>
            <person name="Glavina del Rio T."/>
            <person name="Dalin E."/>
            <person name="Tice H."/>
            <person name="Bruce D."/>
            <person name="Goodwin L."/>
            <person name="Pitluck S."/>
            <person name="Kyrpides N."/>
            <person name="Mavromatis K."/>
            <person name="Ovchinnikova G."/>
            <person name="Daligault H."/>
            <person name="Detter J.C."/>
            <person name="Han C."/>
            <person name="Tapia R."/>
            <person name="Larimer F."/>
            <person name="Land M."/>
            <person name="Hauser L."/>
            <person name="Markowitz V."/>
            <person name="Cheng J.-F."/>
            <person name="Hugenholtz P."/>
            <person name="Woyke T."/>
            <person name="Wu D."/>
            <person name="Spring S."/>
            <person name="Schueler E."/>
            <person name="Brambilla E."/>
            <person name="Klenk H.-P."/>
            <person name="Eisen J.A."/>
        </authorList>
    </citation>
    <scope>NUCLEOTIDE SEQUENCE [LARGE SCALE GENOMIC DNA]</scope>
    <source>
        <strain evidence="2">DSM 4017 / NBRC 107636 / OCM 62 / WeN5</strain>
    </source>
</reference>
<protein>
    <recommendedName>
        <fullName evidence="3">Lipoprotein</fullName>
    </recommendedName>
</protein>
<evidence type="ECO:0008006" key="3">
    <source>
        <dbReference type="Google" id="ProtNLM"/>
    </source>
</evidence>
<organism evidence="1 2">
    <name type="scientific">Methanosalsum zhilinae (strain DSM 4017 / NBRC 107636 / OCM 62 / WeN5)</name>
    <name type="common">Methanohalophilus zhilinae</name>
    <dbReference type="NCBI Taxonomy" id="679901"/>
    <lineage>
        <taxon>Archaea</taxon>
        <taxon>Methanobacteriati</taxon>
        <taxon>Methanobacteriota</taxon>
        <taxon>Stenosarchaea group</taxon>
        <taxon>Methanomicrobia</taxon>
        <taxon>Methanosarcinales</taxon>
        <taxon>Methanosarcinaceae</taxon>
        <taxon>Methanosalsum</taxon>
    </lineage>
</organism>
<dbReference type="GeneID" id="10821796"/>
<proteinExistence type="predicted"/>
<dbReference type="HOGENOM" id="CLU_096326_0_0_2"/>
<dbReference type="KEGG" id="mzh:Mzhil_0199"/>
<dbReference type="AlphaFoldDB" id="F7XNB7"/>
<dbReference type="OrthoDB" id="148010at2157"/>
<dbReference type="RefSeq" id="WP_013897517.1">
    <property type="nucleotide sequence ID" value="NC_015676.1"/>
</dbReference>
<keyword evidence="2" id="KW-1185">Reference proteome</keyword>
<dbReference type="PROSITE" id="PS51257">
    <property type="entry name" value="PROKAR_LIPOPROTEIN"/>
    <property type="match status" value="1"/>
</dbReference>
<gene>
    <name evidence="1" type="ordered locus">Mzhil_0199</name>
</gene>
<evidence type="ECO:0000313" key="1">
    <source>
        <dbReference type="EMBL" id="AEH60078.1"/>
    </source>
</evidence>
<dbReference type="Proteomes" id="UP000006622">
    <property type="component" value="Chromosome"/>
</dbReference>
<accession>F7XNB7</accession>
<sequence length="179" mass="19861" precursor="true">MKMKLLLISLAVAAVLIGSGCLDADNGSELEGMSPADLVVVENPPHELVYLGSPDVSAESIADSYVDVNGIVEAARGIYQNGNNLDVQLTVVEMEDRRSAENFVEEYKATYPELRNIDRFTEETINDQTVTRINKSTLTGGERVERFVYVWNNHNFVILVEGNTDDHTVLRDFSKSTGY</sequence>